<accession>A0A7W9B6A2</accession>
<keyword evidence="1 2" id="KW-0560">Oxidoreductase</keyword>
<evidence type="ECO:0000256" key="1">
    <source>
        <dbReference type="ARBA" id="ARBA00023002"/>
    </source>
</evidence>
<dbReference type="RefSeq" id="WP_184098566.1">
    <property type="nucleotide sequence ID" value="NZ_JACIJH010000007.1"/>
</dbReference>
<evidence type="ECO:0000313" key="2">
    <source>
        <dbReference type="EMBL" id="MBB5707065.1"/>
    </source>
</evidence>
<protein>
    <submittedName>
        <fullName evidence="2">Pyrroloquinoline-quinone synthase</fullName>
        <ecNumber evidence="2">1.3.3.11</ecNumber>
    </submittedName>
</protein>
<dbReference type="PANTHER" id="PTHR40279:SF3">
    <property type="entry name" value="4-AMINOBENZOATE SYNTHASE"/>
    <property type="match status" value="1"/>
</dbReference>
<organism evidence="2 3">
    <name type="scientific">Sphingopyxis panaciterrulae</name>
    <dbReference type="NCBI Taxonomy" id="462372"/>
    <lineage>
        <taxon>Bacteria</taxon>
        <taxon>Pseudomonadati</taxon>
        <taxon>Pseudomonadota</taxon>
        <taxon>Alphaproteobacteria</taxon>
        <taxon>Sphingomonadales</taxon>
        <taxon>Sphingomonadaceae</taxon>
        <taxon>Sphingopyxis</taxon>
    </lineage>
</organism>
<dbReference type="Gene3D" id="1.20.910.10">
    <property type="entry name" value="Heme oxygenase-like"/>
    <property type="match status" value="1"/>
</dbReference>
<dbReference type="EC" id="1.3.3.11" evidence="2"/>
<reference evidence="2 3" key="1">
    <citation type="submission" date="2020-08" db="EMBL/GenBank/DDBJ databases">
        <title>Genomic Encyclopedia of Type Strains, Phase IV (KMG-IV): sequencing the most valuable type-strain genomes for metagenomic binning, comparative biology and taxonomic classification.</title>
        <authorList>
            <person name="Goeker M."/>
        </authorList>
    </citation>
    <scope>NUCLEOTIDE SEQUENCE [LARGE SCALE GENOMIC DNA]</scope>
    <source>
        <strain evidence="2 3">DSM 27163</strain>
    </source>
</reference>
<name>A0A7W9B6A2_9SPHN</name>
<dbReference type="EMBL" id="JACIJH010000007">
    <property type="protein sequence ID" value="MBB5707065.1"/>
    <property type="molecule type" value="Genomic_DNA"/>
</dbReference>
<comment type="caution">
    <text evidence="2">The sequence shown here is derived from an EMBL/GenBank/DDBJ whole genome shotgun (WGS) entry which is preliminary data.</text>
</comment>
<dbReference type="InterPro" id="IPR016084">
    <property type="entry name" value="Haem_Oase-like_multi-hlx"/>
</dbReference>
<evidence type="ECO:0000313" key="3">
    <source>
        <dbReference type="Proteomes" id="UP000537161"/>
    </source>
</evidence>
<dbReference type="InterPro" id="IPR039068">
    <property type="entry name" value="PqqC-like"/>
</dbReference>
<gene>
    <name evidence="2" type="ORF">FHR21_002427</name>
</gene>
<dbReference type="Pfam" id="PF14518">
    <property type="entry name" value="Haem_oxygenas_2"/>
    <property type="match status" value="1"/>
</dbReference>
<sequence length="237" mass="26538">MMMLAEQDFYAALEAGRKPKGSGQHPFSILWANGGLSREQLGQWAIQHYYYISVIPQQFAALYARMPDATGRHLLIENLVGEEMPEEPEKSHPNLLLKFAKACGLDADAVEAAEEHGQILPGTRAMRAWIWELSTLRSMHEACSGIMVALEGQLPTLYPTYIAAMEKMGFSEDDLEFFHVHVENDVEHAEVGLKLCHRFADTEGKQRMAIEAVKGSAALRYQMLSEIYDALQVKQAA</sequence>
<dbReference type="SMART" id="SM01236">
    <property type="entry name" value="Haem_oxygenase_2"/>
    <property type="match status" value="1"/>
</dbReference>
<dbReference type="Proteomes" id="UP000537161">
    <property type="component" value="Unassembled WGS sequence"/>
</dbReference>
<dbReference type="PANTHER" id="PTHR40279">
    <property type="entry name" value="PQQC-LIKE PROTEIN"/>
    <property type="match status" value="1"/>
</dbReference>
<dbReference type="SUPFAM" id="SSF48613">
    <property type="entry name" value="Heme oxygenase-like"/>
    <property type="match status" value="1"/>
</dbReference>
<keyword evidence="3" id="KW-1185">Reference proteome</keyword>
<dbReference type="GO" id="GO:0033732">
    <property type="term" value="F:pyrroloquinoline-quinone synthase activity"/>
    <property type="evidence" value="ECO:0007669"/>
    <property type="project" value="UniProtKB-EC"/>
</dbReference>
<dbReference type="AlphaFoldDB" id="A0A7W9B6A2"/>
<proteinExistence type="predicted"/>